<reference evidence="6" key="1">
    <citation type="submission" date="2016-03" db="EMBL/GenBank/DDBJ databases">
        <title>Co-evolution between Pasteurellaceae and their hosts.</title>
        <authorList>
            <person name="Hansen M.J."/>
            <person name="Bojesen A.M."/>
            <person name="Planet P."/>
        </authorList>
    </citation>
    <scope>NUCLEOTIDE SEQUENCE</scope>
    <source>
        <strain evidence="6">146/S8/89</strain>
    </source>
</reference>
<dbReference type="InterPro" id="IPR003829">
    <property type="entry name" value="Pirin_N_dom"/>
</dbReference>
<proteinExistence type="inferred from homology"/>
<feature type="domain" description="Pirin N-terminal" evidence="4">
    <location>
        <begin position="8"/>
        <end position="119"/>
    </location>
</feature>
<dbReference type="EMBL" id="LWID01000001">
    <property type="protein sequence ID" value="MDG6895540.1"/>
    <property type="molecule type" value="Genomic_DNA"/>
</dbReference>
<feature type="binding site" evidence="2">
    <location>
        <position position="57"/>
    </location>
    <ligand>
        <name>Fe cation</name>
        <dbReference type="ChEBI" id="CHEBI:24875"/>
    </ligand>
</feature>
<keyword evidence="7" id="KW-1185">Reference proteome</keyword>
<evidence type="ECO:0000256" key="1">
    <source>
        <dbReference type="ARBA" id="ARBA00008416"/>
    </source>
</evidence>
<dbReference type="RefSeq" id="WP_279572920.1">
    <property type="nucleotide sequence ID" value="NZ_LWID01000001.1"/>
</dbReference>
<evidence type="ECO:0000256" key="3">
    <source>
        <dbReference type="RuleBase" id="RU003457"/>
    </source>
</evidence>
<comment type="caution">
    <text evidence="6">The sequence shown here is derived from an EMBL/GenBank/DDBJ whole genome shotgun (WGS) entry which is preliminary data.</text>
</comment>
<dbReference type="AlphaFoldDB" id="A0A9X4PHY8"/>
<sequence length="230" mass="26590">MSSLRKAHERGKSETAWLTSHHSFSFANYYDPKYLHFSHLRVINEDMIAPKSGFPLHPHQNMEILTYVRQGRVAHQDSMGNQTQVQAGEFQIMSAGTGIYHAEFNPSDNEPLHLYQIWILPQQKNITPRYEQGQFADQVGGTLILSPQPQGQALQVYQDMQLWRYQYPANHAPVRLELNAKRRYWLQMIKGELHHTELRLNAGDGLAIRQQSHLALTPLSDCEFLLFDLL</sequence>
<comment type="similarity">
    <text evidence="1 3">Belongs to the pirin family.</text>
</comment>
<evidence type="ECO:0000259" key="5">
    <source>
        <dbReference type="Pfam" id="PF17954"/>
    </source>
</evidence>
<feature type="binding site" evidence="2">
    <location>
        <position position="101"/>
    </location>
    <ligand>
        <name>Fe cation</name>
        <dbReference type="ChEBI" id="CHEBI:24875"/>
    </ligand>
</feature>
<dbReference type="InterPro" id="IPR014710">
    <property type="entry name" value="RmlC-like_jellyroll"/>
</dbReference>
<evidence type="ECO:0000313" key="6">
    <source>
        <dbReference type="EMBL" id="MDG6895540.1"/>
    </source>
</evidence>
<feature type="binding site" evidence="2">
    <location>
        <position position="59"/>
    </location>
    <ligand>
        <name>Fe cation</name>
        <dbReference type="ChEBI" id="CHEBI:24875"/>
    </ligand>
</feature>
<organism evidence="6 7">
    <name type="scientific">Volucribacter amazonae</name>
    <dbReference type="NCBI Taxonomy" id="256731"/>
    <lineage>
        <taxon>Bacteria</taxon>
        <taxon>Pseudomonadati</taxon>
        <taxon>Pseudomonadota</taxon>
        <taxon>Gammaproteobacteria</taxon>
        <taxon>Pasteurellales</taxon>
        <taxon>Pasteurellaceae</taxon>
        <taxon>Volucribacter</taxon>
    </lineage>
</organism>
<name>A0A9X4PHY8_9PAST</name>
<evidence type="ECO:0000259" key="4">
    <source>
        <dbReference type="Pfam" id="PF02678"/>
    </source>
</evidence>
<dbReference type="Gene3D" id="2.60.120.10">
    <property type="entry name" value="Jelly Rolls"/>
    <property type="match status" value="2"/>
</dbReference>
<keyword evidence="2" id="KW-0408">Iron</keyword>
<dbReference type="CDD" id="cd02910">
    <property type="entry name" value="cupin_Yhhw_N"/>
    <property type="match status" value="1"/>
</dbReference>
<dbReference type="Pfam" id="PF17954">
    <property type="entry name" value="Pirin_C_2"/>
    <property type="match status" value="1"/>
</dbReference>
<evidence type="ECO:0000256" key="2">
    <source>
        <dbReference type="PIRSR" id="PIRSR006232-1"/>
    </source>
</evidence>
<dbReference type="Pfam" id="PF02678">
    <property type="entry name" value="Pirin"/>
    <property type="match status" value="1"/>
</dbReference>
<dbReference type="InterPro" id="IPR041602">
    <property type="entry name" value="Quercetinase_C"/>
</dbReference>
<dbReference type="InterPro" id="IPR012093">
    <property type="entry name" value="Pirin"/>
</dbReference>
<dbReference type="SUPFAM" id="SSF51182">
    <property type="entry name" value="RmlC-like cupins"/>
    <property type="match status" value="1"/>
</dbReference>
<dbReference type="InterPro" id="IPR011051">
    <property type="entry name" value="RmlC_Cupin_sf"/>
</dbReference>
<accession>A0A9X4PHY8</accession>
<protein>
    <submittedName>
        <fullName evidence="6">Quercetin 2,3-dioxygenase</fullName>
    </submittedName>
</protein>
<keyword evidence="2" id="KW-0479">Metal-binding</keyword>
<dbReference type="PANTHER" id="PTHR43212:SF3">
    <property type="entry name" value="QUERCETIN 2,3-DIOXYGENASE"/>
    <property type="match status" value="1"/>
</dbReference>
<gene>
    <name evidence="6" type="ORF">A6A20_07875</name>
</gene>
<comment type="cofactor">
    <cofactor evidence="2">
        <name>Fe cation</name>
        <dbReference type="ChEBI" id="CHEBI:24875"/>
    </cofactor>
    <text evidence="2">Binds 1 Fe cation per subunit.</text>
</comment>
<feature type="binding site" evidence="2">
    <location>
        <position position="103"/>
    </location>
    <ligand>
        <name>Fe cation</name>
        <dbReference type="ChEBI" id="CHEBI:24875"/>
    </ligand>
</feature>
<dbReference type="PIRSF" id="PIRSF006232">
    <property type="entry name" value="Pirin"/>
    <property type="match status" value="1"/>
</dbReference>
<evidence type="ECO:0000313" key="7">
    <source>
        <dbReference type="Proteomes" id="UP001155500"/>
    </source>
</evidence>
<dbReference type="GO" id="GO:0046872">
    <property type="term" value="F:metal ion binding"/>
    <property type="evidence" value="ECO:0007669"/>
    <property type="project" value="UniProtKB-KW"/>
</dbReference>
<dbReference type="PANTHER" id="PTHR43212">
    <property type="entry name" value="QUERCETIN 2,3-DIOXYGENASE"/>
    <property type="match status" value="1"/>
</dbReference>
<feature type="domain" description="Quercetin 2,3-dioxygenase C-terminal cupin" evidence="5">
    <location>
        <begin position="143"/>
        <end position="229"/>
    </location>
</feature>
<dbReference type="Proteomes" id="UP001155500">
    <property type="component" value="Unassembled WGS sequence"/>
</dbReference>